<keyword evidence="3 6" id="KW-0812">Transmembrane</keyword>
<keyword evidence="4 6" id="KW-1133">Transmembrane helix</keyword>
<evidence type="ECO:0000256" key="2">
    <source>
        <dbReference type="ARBA" id="ARBA00007362"/>
    </source>
</evidence>
<reference evidence="9" key="1">
    <citation type="journal article" date="2019" name="Int. J. Syst. Evol. Microbiol.">
        <title>The Global Catalogue of Microorganisms (GCM) 10K type strain sequencing project: providing services to taxonomists for standard genome sequencing and annotation.</title>
        <authorList>
            <consortium name="The Broad Institute Genomics Platform"/>
            <consortium name="The Broad Institute Genome Sequencing Center for Infectious Disease"/>
            <person name="Wu L."/>
            <person name="Ma J."/>
        </authorList>
    </citation>
    <scope>NUCLEOTIDE SEQUENCE [LARGE SCALE GENOMIC DNA]</scope>
    <source>
        <strain evidence="9">NBRC 111146</strain>
    </source>
</reference>
<evidence type="ECO:0000259" key="7">
    <source>
        <dbReference type="Pfam" id="PF00892"/>
    </source>
</evidence>
<comment type="similarity">
    <text evidence="2">Belongs to the EamA transporter family.</text>
</comment>
<organism evidence="8 9">
    <name type="scientific">Vibrio algivorus</name>
    <dbReference type="NCBI Taxonomy" id="1667024"/>
    <lineage>
        <taxon>Bacteria</taxon>
        <taxon>Pseudomonadati</taxon>
        <taxon>Pseudomonadota</taxon>
        <taxon>Gammaproteobacteria</taxon>
        <taxon>Vibrionales</taxon>
        <taxon>Vibrionaceae</taxon>
        <taxon>Vibrio</taxon>
    </lineage>
</organism>
<feature type="transmembrane region" description="Helical" evidence="6">
    <location>
        <begin position="146"/>
        <end position="167"/>
    </location>
</feature>
<dbReference type="SUPFAM" id="SSF103481">
    <property type="entry name" value="Multidrug resistance efflux transporter EmrE"/>
    <property type="match status" value="2"/>
</dbReference>
<evidence type="ECO:0000256" key="4">
    <source>
        <dbReference type="ARBA" id="ARBA00022989"/>
    </source>
</evidence>
<sequence>MPINVLLIARLFIPASIMLVAALWVKASVPCLRETLVISRRSVFIALTQFCFFSALVNLSLIELAVLFSTGPLFIPLIERVLYGVKLSLPVILTLLVSFTGLIIQSGILEEFDFQWGMGFGLLAGFFNACSQVSMYRASKIKAHSLMINGISFLVASILVLPVSFLMVDSSTSILPISLFPYVILIAVMGGLSIGTQLFRTSAYRKAISTAELAPIFYLNILISALMQFLFFDERFTSHQILGLSLIVTSCVAYSYLSVLKIKR</sequence>
<proteinExistence type="inferred from homology"/>
<evidence type="ECO:0000256" key="1">
    <source>
        <dbReference type="ARBA" id="ARBA00004141"/>
    </source>
</evidence>
<dbReference type="Pfam" id="PF00892">
    <property type="entry name" value="EamA"/>
    <property type="match status" value="1"/>
</dbReference>
<feature type="domain" description="EamA" evidence="7">
    <location>
        <begin position="116"/>
        <end position="253"/>
    </location>
</feature>
<feature type="transmembrane region" description="Helical" evidence="6">
    <location>
        <begin position="114"/>
        <end position="134"/>
    </location>
</feature>
<evidence type="ECO:0000256" key="3">
    <source>
        <dbReference type="ARBA" id="ARBA00022692"/>
    </source>
</evidence>
<dbReference type="PANTHER" id="PTHR32322:SF2">
    <property type="entry name" value="EAMA DOMAIN-CONTAINING PROTEIN"/>
    <property type="match status" value="1"/>
</dbReference>
<protein>
    <submittedName>
        <fullName evidence="8">Membrane protein</fullName>
    </submittedName>
</protein>
<feature type="transmembrane region" description="Helical" evidence="6">
    <location>
        <begin position="7"/>
        <end position="25"/>
    </location>
</feature>
<feature type="transmembrane region" description="Helical" evidence="6">
    <location>
        <begin position="87"/>
        <end position="108"/>
    </location>
</feature>
<feature type="transmembrane region" description="Helical" evidence="6">
    <location>
        <begin position="238"/>
        <end position="257"/>
    </location>
</feature>
<evidence type="ECO:0000256" key="6">
    <source>
        <dbReference type="SAM" id="Phobius"/>
    </source>
</evidence>
<dbReference type="InterPro" id="IPR000620">
    <property type="entry name" value="EamA_dom"/>
</dbReference>
<dbReference type="EMBL" id="BSPV01000003">
    <property type="protein sequence ID" value="GLT13755.1"/>
    <property type="molecule type" value="Genomic_DNA"/>
</dbReference>
<gene>
    <name evidence="8" type="ORF">GCM10007931_07290</name>
</gene>
<accession>A0ABQ6EMC8</accession>
<name>A0ABQ6EMC8_9VIBR</name>
<dbReference type="PANTHER" id="PTHR32322">
    <property type="entry name" value="INNER MEMBRANE TRANSPORTER"/>
    <property type="match status" value="1"/>
</dbReference>
<dbReference type="InterPro" id="IPR050638">
    <property type="entry name" value="AA-Vitamin_Transporters"/>
</dbReference>
<feature type="transmembrane region" description="Helical" evidence="6">
    <location>
        <begin position="179"/>
        <end position="199"/>
    </location>
</feature>
<evidence type="ECO:0000256" key="5">
    <source>
        <dbReference type="ARBA" id="ARBA00023136"/>
    </source>
</evidence>
<feature type="transmembrane region" description="Helical" evidence="6">
    <location>
        <begin position="45"/>
        <end position="75"/>
    </location>
</feature>
<evidence type="ECO:0000313" key="8">
    <source>
        <dbReference type="EMBL" id="GLT13755.1"/>
    </source>
</evidence>
<evidence type="ECO:0000313" key="9">
    <source>
        <dbReference type="Proteomes" id="UP001157156"/>
    </source>
</evidence>
<keyword evidence="5 6" id="KW-0472">Membrane</keyword>
<comment type="caution">
    <text evidence="8">The sequence shown here is derived from an EMBL/GenBank/DDBJ whole genome shotgun (WGS) entry which is preliminary data.</text>
</comment>
<dbReference type="Proteomes" id="UP001157156">
    <property type="component" value="Unassembled WGS sequence"/>
</dbReference>
<keyword evidence="9" id="KW-1185">Reference proteome</keyword>
<dbReference type="InterPro" id="IPR037185">
    <property type="entry name" value="EmrE-like"/>
</dbReference>
<feature type="transmembrane region" description="Helical" evidence="6">
    <location>
        <begin position="211"/>
        <end position="232"/>
    </location>
</feature>
<comment type="subcellular location">
    <subcellularLocation>
        <location evidence="1">Membrane</location>
        <topology evidence="1">Multi-pass membrane protein</topology>
    </subcellularLocation>
</comment>